<comment type="caution">
    <text evidence="2">The sequence shown here is derived from an EMBL/GenBank/DDBJ whole genome shotgun (WGS) entry which is preliminary data.</text>
</comment>
<accession>A0A7W7DV90</accession>
<sequence length="240" mass="24979">MLVFQPMPVPWSPRQIHMWSPMTSSLLTTRLVVALPTAAPPTRKYTSCREVGFAAWSAVDPAGPTSIRVCELVVPASKRTPAIFTPSTSATVMAVMPHVETLAERTDGAVAAHGPLLGGGAVAVVELDGGAVHRGGARDVHALSAGPGDLSRGRCGAARGNPARTDEEERCRGGAQHVVQANRSEADVAPQPRRQEDVLVAVAPPRAGFAPSITSPVASTSARRRRTAPTGTRPRRGAGG</sequence>
<proteinExistence type="predicted"/>
<feature type="region of interest" description="Disordered" evidence="1">
    <location>
        <begin position="143"/>
        <end position="240"/>
    </location>
</feature>
<feature type="compositionally biased region" description="Basic residues" evidence="1">
    <location>
        <begin position="222"/>
        <end position="240"/>
    </location>
</feature>
<name>A0A7W7DV90_9ACTN</name>
<protein>
    <submittedName>
        <fullName evidence="2">Uncharacterized protein</fullName>
    </submittedName>
</protein>
<reference evidence="2 3" key="1">
    <citation type="submission" date="2020-08" db="EMBL/GenBank/DDBJ databases">
        <title>Sequencing the genomes of 1000 actinobacteria strains.</title>
        <authorList>
            <person name="Klenk H.-P."/>
        </authorList>
    </citation>
    <scope>NUCLEOTIDE SEQUENCE [LARGE SCALE GENOMIC DNA]</scope>
    <source>
        <strain evidence="2 3">DSM 40483</strain>
    </source>
</reference>
<evidence type="ECO:0000313" key="2">
    <source>
        <dbReference type="EMBL" id="MBB4717609.1"/>
    </source>
</evidence>
<organism evidence="2 3">
    <name type="scientific">Streptomyces luteogriseus</name>
    <dbReference type="NCBI Taxonomy" id="68233"/>
    <lineage>
        <taxon>Bacteria</taxon>
        <taxon>Bacillati</taxon>
        <taxon>Actinomycetota</taxon>
        <taxon>Actinomycetes</taxon>
        <taxon>Kitasatosporales</taxon>
        <taxon>Streptomycetaceae</taxon>
        <taxon>Streptomyces</taxon>
    </lineage>
</organism>
<dbReference type="Proteomes" id="UP000565089">
    <property type="component" value="Unassembled WGS sequence"/>
</dbReference>
<evidence type="ECO:0000256" key="1">
    <source>
        <dbReference type="SAM" id="MobiDB-lite"/>
    </source>
</evidence>
<dbReference type="EMBL" id="JACHMS010000001">
    <property type="protein sequence ID" value="MBB4717609.1"/>
    <property type="molecule type" value="Genomic_DNA"/>
</dbReference>
<keyword evidence="3" id="KW-1185">Reference proteome</keyword>
<gene>
    <name evidence="2" type="ORF">BJ965_007491</name>
</gene>
<evidence type="ECO:0000313" key="3">
    <source>
        <dbReference type="Proteomes" id="UP000565089"/>
    </source>
</evidence>
<dbReference type="AlphaFoldDB" id="A0A7W7DV90"/>